<dbReference type="InterPro" id="IPR046341">
    <property type="entry name" value="SET_dom_sf"/>
</dbReference>
<proteinExistence type="inferred from homology"/>
<organism evidence="7 8">
    <name type="scientific">Hebeloma cylindrosporum</name>
    <dbReference type="NCBI Taxonomy" id="76867"/>
    <lineage>
        <taxon>Eukaryota</taxon>
        <taxon>Fungi</taxon>
        <taxon>Dikarya</taxon>
        <taxon>Basidiomycota</taxon>
        <taxon>Agaricomycotina</taxon>
        <taxon>Agaricomycetes</taxon>
        <taxon>Agaricomycetidae</taxon>
        <taxon>Agaricales</taxon>
        <taxon>Agaricineae</taxon>
        <taxon>Hymenogastraceae</taxon>
        <taxon>Hebeloma</taxon>
    </lineage>
</organism>
<name>A0A0C3C955_HEBCY</name>
<feature type="region of interest" description="Disordered" evidence="5">
    <location>
        <begin position="229"/>
        <end position="248"/>
    </location>
</feature>
<dbReference type="SUPFAM" id="SSF82199">
    <property type="entry name" value="SET domain"/>
    <property type="match status" value="1"/>
</dbReference>
<dbReference type="EMBL" id="KN831772">
    <property type="protein sequence ID" value="KIM45375.1"/>
    <property type="molecule type" value="Genomic_DNA"/>
</dbReference>
<dbReference type="PROSITE" id="PS50280">
    <property type="entry name" value="SET"/>
    <property type="match status" value="1"/>
</dbReference>
<dbReference type="Pfam" id="PF09273">
    <property type="entry name" value="Rubis-subs-bind"/>
    <property type="match status" value="1"/>
</dbReference>
<dbReference type="AlphaFoldDB" id="A0A0C3C955"/>
<dbReference type="Pfam" id="PF00856">
    <property type="entry name" value="SET"/>
    <property type="match status" value="1"/>
</dbReference>
<feature type="domain" description="SET" evidence="6">
    <location>
        <begin position="20"/>
        <end position="299"/>
    </location>
</feature>
<evidence type="ECO:0000256" key="1">
    <source>
        <dbReference type="ARBA" id="ARBA00022603"/>
    </source>
</evidence>
<evidence type="ECO:0000313" key="7">
    <source>
        <dbReference type="EMBL" id="KIM45375.1"/>
    </source>
</evidence>
<comment type="similarity">
    <text evidence="4">Belongs to the class V-like SAM-binding methyltransferase superfamily. Histone-lysine methyltransferase family. SETD6 subfamily.</text>
</comment>
<gene>
    <name evidence="7" type="ORF">M413DRAFT_442044</name>
</gene>
<feature type="compositionally biased region" description="Acidic residues" evidence="5">
    <location>
        <begin position="188"/>
        <end position="200"/>
    </location>
</feature>
<dbReference type="InterPro" id="IPR001214">
    <property type="entry name" value="SET_dom"/>
</dbReference>
<evidence type="ECO:0000256" key="5">
    <source>
        <dbReference type="SAM" id="MobiDB-lite"/>
    </source>
</evidence>
<feature type="compositionally biased region" description="Acidic residues" evidence="5">
    <location>
        <begin position="234"/>
        <end position="248"/>
    </location>
</feature>
<dbReference type="Gene3D" id="3.90.1410.10">
    <property type="entry name" value="set domain protein methyltransferase, domain 1"/>
    <property type="match status" value="2"/>
</dbReference>
<dbReference type="InterPro" id="IPR050600">
    <property type="entry name" value="SETD3_SETD6_MTase"/>
</dbReference>
<comment type="subcellular location">
    <subcellularLocation>
        <location evidence="4">Nucleus</location>
    </subcellularLocation>
</comment>
<feature type="compositionally biased region" description="Basic and acidic residues" evidence="5">
    <location>
        <begin position="201"/>
        <end position="211"/>
    </location>
</feature>
<evidence type="ECO:0000256" key="3">
    <source>
        <dbReference type="ARBA" id="ARBA00022691"/>
    </source>
</evidence>
<dbReference type="STRING" id="686832.A0A0C3C955"/>
<keyword evidence="4" id="KW-0539">Nucleus</keyword>
<sequence>MEIQPFFSWFQSHNGYVDTSTMDVIQFPPSEGGRGAIALKDIPEGHVLFSVPRTLLLSTQTSLLPSHFGIDAWKNFGLHKGWSGLILCMMWEAAQGSESKWKPYFDILPTKLDTPMFWSDADLAELAGTSVVEKLGKEEAENDYREKIVPAVSTRPDLFPKEDLTTRYSINTFHLMGNLILSRSFTLDDQDEDEDEEEEEKEHATGDEHQDIGNTSLGSAMDVDAPISATNEHSEEEANEDGDDDEETSTLEVAMVPLADILNARYQCENVKLFYEPDCLKMISTRPIKTGEQIWNTYGDPPNSVLLRQYGHVDYIPLLEGGLGNPGDVVELRADLLVQSTGAEGSIEDNPDMKERIEFWLEEGGDDVFVLEAPSTSTSIELPPALLSFTQLIQSEAEWERAKSKGKLPKPKANIDTLKIIQEALARRSKAYPTTLEEDTQLESTSLNSLSLNRRHALVVRIGEKKILERYREKVSEMIKIMEAPQVKKPARGGGKRKADRDSGEIRKKRKEMR</sequence>
<dbReference type="PANTHER" id="PTHR13271:SF34">
    <property type="entry name" value="N-LYSINE METHYLTRANSFERASE SETD6"/>
    <property type="match status" value="1"/>
</dbReference>
<keyword evidence="8" id="KW-1185">Reference proteome</keyword>
<protein>
    <recommendedName>
        <fullName evidence="4">Ribosomal lysine N-methyltransferase 4</fullName>
        <ecNumber evidence="4">2.1.1.-</ecNumber>
    </recommendedName>
</protein>
<feature type="region of interest" description="Disordered" evidence="5">
    <location>
        <begin position="484"/>
        <end position="514"/>
    </location>
</feature>
<feature type="region of interest" description="Disordered" evidence="5">
    <location>
        <begin position="187"/>
        <end position="221"/>
    </location>
</feature>
<dbReference type="HOGENOM" id="CLU_017135_0_0_1"/>
<dbReference type="OrthoDB" id="341421at2759"/>
<accession>A0A0C3C955</accession>
<dbReference type="EC" id="2.1.1.-" evidence="4"/>
<reference evidence="7 8" key="1">
    <citation type="submission" date="2014-04" db="EMBL/GenBank/DDBJ databases">
        <authorList>
            <consortium name="DOE Joint Genome Institute"/>
            <person name="Kuo A."/>
            <person name="Gay G."/>
            <person name="Dore J."/>
            <person name="Kohler A."/>
            <person name="Nagy L.G."/>
            <person name="Floudas D."/>
            <person name="Copeland A."/>
            <person name="Barry K.W."/>
            <person name="Cichocki N."/>
            <person name="Veneault-Fourrey C."/>
            <person name="LaButti K."/>
            <person name="Lindquist E.A."/>
            <person name="Lipzen A."/>
            <person name="Lundell T."/>
            <person name="Morin E."/>
            <person name="Murat C."/>
            <person name="Sun H."/>
            <person name="Tunlid A."/>
            <person name="Henrissat B."/>
            <person name="Grigoriev I.V."/>
            <person name="Hibbett D.S."/>
            <person name="Martin F."/>
            <person name="Nordberg H.P."/>
            <person name="Cantor M.N."/>
            <person name="Hua S.X."/>
        </authorList>
    </citation>
    <scope>NUCLEOTIDE SEQUENCE [LARGE SCALE GENOMIC DNA]</scope>
    <source>
        <strain evidence="8">h7</strain>
    </source>
</reference>
<evidence type="ECO:0000256" key="2">
    <source>
        <dbReference type="ARBA" id="ARBA00022679"/>
    </source>
</evidence>
<dbReference type="Proteomes" id="UP000053424">
    <property type="component" value="Unassembled WGS sequence"/>
</dbReference>
<dbReference type="PANTHER" id="PTHR13271">
    <property type="entry name" value="UNCHARACTERIZED PUTATIVE METHYLTRANSFERASE"/>
    <property type="match status" value="1"/>
</dbReference>
<dbReference type="InterPro" id="IPR011383">
    <property type="entry name" value="N-lys_methylase_SETD6"/>
</dbReference>
<evidence type="ECO:0000256" key="4">
    <source>
        <dbReference type="PIRNR" id="PIRNR011771"/>
    </source>
</evidence>
<dbReference type="GO" id="GO:0016279">
    <property type="term" value="F:protein-lysine N-methyltransferase activity"/>
    <property type="evidence" value="ECO:0007669"/>
    <property type="project" value="UniProtKB-UniRule"/>
</dbReference>
<dbReference type="InterPro" id="IPR036464">
    <property type="entry name" value="Rubisco_LSMT_subst-bd_sf"/>
</dbReference>
<evidence type="ECO:0000313" key="8">
    <source>
        <dbReference type="Proteomes" id="UP000053424"/>
    </source>
</evidence>
<keyword evidence="2 4" id="KW-0808">Transferase</keyword>
<dbReference type="SUPFAM" id="SSF81822">
    <property type="entry name" value="RuBisCo LSMT C-terminal, substrate-binding domain"/>
    <property type="match status" value="1"/>
</dbReference>
<keyword evidence="3 4" id="KW-0949">S-adenosyl-L-methionine</keyword>
<dbReference type="GO" id="GO:0032259">
    <property type="term" value="P:methylation"/>
    <property type="evidence" value="ECO:0007669"/>
    <property type="project" value="UniProtKB-KW"/>
</dbReference>
<reference evidence="8" key="2">
    <citation type="submission" date="2015-01" db="EMBL/GenBank/DDBJ databases">
        <title>Evolutionary Origins and Diversification of the Mycorrhizal Mutualists.</title>
        <authorList>
            <consortium name="DOE Joint Genome Institute"/>
            <consortium name="Mycorrhizal Genomics Consortium"/>
            <person name="Kohler A."/>
            <person name="Kuo A."/>
            <person name="Nagy L.G."/>
            <person name="Floudas D."/>
            <person name="Copeland A."/>
            <person name="Barry K.W."/>
            <person name="Cichocki N."/>
            <person name="Veneault-Fourrey C."/>
            <person name="LaButti K."/>
            <person name="Lindquist E.A."/>
            <person name="Lipzen A."/>
            <person name="Lundell T."/>
            <person name="Morin E."/>
            <person name="Murat C."/>
            <person name="Riley R."/>
            <person name="Ohm R."/>
            <person name="Sun H."/>
            <person name="Tunlid A."/>
            <person name="Henrissat B."/>
            <person name="Grigoriev I.V."/>
            <person name="Hibbett D.S."/>
            <person name="Martin F."/>
        </authorList>
    </citation>
    <scope>NUCLEOTIDE SEQUENCE [LARGE SCALE GENOMIC DNA]</scope>
    <source>
        <strain evidence="8">h7</strain>
    </source>
</reference>
<feature type="compositionally biased region" description="Basic and acidic residues" evidence="5">
    <location>
        <begin position="497"/>
        <end position="506"/>
    </location>
</feature>
<comment type="function">
    <text evidence="4">S-adenosyl-L-methionine-dependent protein-lysine N-methyltransferase that monomethylates 60S ribosomal protein L42.</text>
</comment>
<dbReference type="GO" id="GO:0005634">
    <property type="term" value="C:nucleus"/>
    <property type="evidence" value="ECO:0007669"/>
    <property type="project" value="UniProtKB-SubCell"/>
</dbReference>
<evidence type="ECO:0000259" key="6">
    <source>
        <dbReference type="PROSITE" id="PS50280"/>
    </source>
</evidence>
<dbReference type="InterPro" id="IPR015353">
    <property type="entry name" value="Rubisco_LSMT_subst-bd"/>
</dbReference>
<dbReference type="PIRSF" id="PIRSF011771">
    <property type="entry name" value="RMS1_SET"/>
    <property type="match status" value="1"/>
</dbReference>
<keyword evidence="1 4" id="KW-0489">Methyltransferase</keyword>
<dbReference type="Gene3D" id="3.90.1420.10">
    <property type="entry name" value="Rubisco LSMT, substrate-binding domain"/>
    <property type="match status" value="1"/>
</dbReference>